<proteinExistence type="predicted"/>
<dbReference type="EnsemblMetazoa" id="MESCA002283-RA">
    <property type="protein sequence ID" value="MESCA002283-PA"/>
    <property type="gene ID" value="MESCA002283"/>
</dbReference>
<evidence type="ECO:0000313" key="2">
    <source>
        <dbReference type="EnsemblMetazoa" id="MESCA002283-PA"/>
    </source>
</evidence>
<reference evidence="2" key="2">
    <citation type="submission" date="2015-06" db="UniProtKB">
        <authorList>
            <consortium name="EnsemblMetazoa"/>
        </authorList>
    </citation>
    <scope>IDENTIFICATION</scope>
</reference>
<evidence type="ECO:0000313" key="3">
    <source>
        <dbReference type="Proteomes" id="UP000015102"/>
    </source>
</evidence>
<protein>
    <submittedName>
        <fullName evidence="2">Uncharacterized protein</fullName>
    </submittedName>
</protein>
<evidence type="ECO:0000256" key="1">
    <source>
        <dbReference type="SAM" id="Phobius"/>
    </source>
</evidence>
<name>T1GFY1_MEGSC</name>
<dbReference type="EMBL" id="CAQQ02099526">
    <property type="status" value="NOT_ANNOTATED_CDS"/>
    <property type="molecule type" value="Genomic_DNA"/>
</dbReference>
<sequence length="135" mass="15672">MDTALIIIPSSMLKNKLDSASPLRSIHIVGNLLRFRLQLLLQMFRSIIWLSLMSLSRMPKWLIARNSSYVVGVLFAYLKSMKSVYDDSFVTVIPVIRIVMIPFTLIWILILNTLFIRATLMFLGKDQKFEYLLKC</sequence>
<dbReference type="EMBL" id="CAQQ02099527">
    <property type="status" value="NOT_ANNOTATED_CDS"/>
    <property type="molecule type" value="Genomic_DNA"/>
</dbReference>
<feature type="transmembrane region" description="Helical" evidence="1">
    <location>
        <begin position="62"/>
        <end position="78"/>
    </location>
</feature>
<feature type="transmembrane region" description="Helical" evidence="1">
    <location>
        <begin position="98"/>
        <end position="124"/>
    </location>
</feature>
<keyword evidence="1" id="KW-1133">Transmembrane helix</keyword>
<organism evidence="2 3">
    <name type="scientific">Megaselia scalaris</name>
    <name type="common">Humpbacked fly</name>
    <name type="synonym">Phora scalaris</name>
    <dbReference type="NCBI Taxonomy" id="36166"/>
    <lineage>
        <taxon>Eukaryota</taxon>
        <taxon>Metazoa</taxon>
        <taxon>Ecdysozoa</taxon>
        <taxon>Arthropoda</taxon>
        <taxon>Hexapoda</taxon>
        <taxon>Insecta</taxon>
        <taxon>Pterygota</taxon>
        <taxon>Neoptera</taxon>
        <taxon>Endopterygota</taxon>
        <taxon>Diptera</taxon>
        <taxon>Brachycera</taxon>
        <taxon>Muscomorpha</taxon>
        <taxon>Platypezoidea</taxon>
        <taxon>Phoridae</taxon>
        <taxon>Megaseliini</taxon>
        <taxon>Megaselia</taxon>
    </lineage>
</organism>
<accession>T1GFY1</accession>
<dbReference type="HOGENOM" id="CLU_1888143_0_0_1"/>
<keyword evidence="3" id="KW-1185">Reference proteome</keyword>
<dbReference type="EMBL" id="CAQQ02099525">
    <property type="status" value="NOT_ANNOTATED_CDS"/>
    <property type="molecule type" value="Genomic_DNA"/>
</dbReference>
<keyword evidence="1" id="KW-0812">Transmembrane</keyword>
<dbReference type="Proteomes" id="UP000015102">
    <property type="component" value="Unassembled WGS sequence"/>
</dbReference>
<dbReference type="AlphaFoldDB" id="T1GFY1"/>
<reference evidence="3" key="1">
    <citation type="submission" date="2013-02" db="EMBL/GenBank/DDBJ databases">
        <authorList>
            <person name="Hughes D."/>
        </authorList>
    </citation>
    <scope>NUCLEOTIDE SEQUENCE</scope>
    <source>
        <strain>Durham</strain>
        <strain evidence="3">NC isolate 2 -- Noor lab</strain>
    </source>
</reference>
<keyword evidence="1" id="KW-0472">Membrane</keyword>